<dbReference type="Proteomes" id="UP000823757">
    <property type="component" value="Unassembled WGS sequence"/>
</dbReference>
<reference evidence="2" key="1">
    <citation type="submission" date="2020-10" db="EMBL/GenBank/DDBJ databases">
        <authorList>
            <person name="Gilroy R."/>
        </authorList>
    </citation>
    <scope>NUCLEOTIDE SEQUENCE</scope>
    <source>
        <strain evidence="2">B1-13419</strain>
    </source>
</reference>
<organism evidence="2 3">
    <name type="scientific">Candidatus Cryptobacteroides faecigallinarum</name>
    <dbReference type="NCBI Taxonomy" id="2840763"/>
    <lineage>
        <taxon>Bacteria</taxon>
        <taxon>Pseudomonadati</taxon>
        <taxon>Bacteroidota</taxon>
        <taxon>Bacteroidia</taxon>
        <taxon>Bacteroidales</taxon>
        <taxon>Candidatus Cryptobacteroides</taxon>
    </lineage>
</organism>
<proteinExistence type="predicted"/>
<dbReference type="AlphaFoldDB" id="A0A9D9ILM3"/>
<feature type="region of interest" description="Disordered" evidence="1">
    <location>
        <begin position="276"/>
        <end position="296"/>
    </location>
</feature>
<evidence type="ECO:0000313" key="3">
    <source>
        <dbReference type="Proteomes" id="UP000823757"/>
    </source>
</evidence>
<protein>
    <submittedName>
        <fullName evidence="2">Uncharacterized protein</fullName>
    </submittedName>
</protein>
<feature type="compositionally biased region" description="Polar residues" evidence="1">
    <location>
        <begin position="282"/>
        <end position="296"/>
    </location>
</feature>
<gene>
    <name evidence="2" type="ORF">IAB91_01570</name>
</gene>
<sequence length="296" mass="33812">MLIKSYIQDPSGKRVEMTADKDIYSEIFTQVHTSGPWIEFAIDDCSLWAFLYYLYLDLISGYMDKPEFADENHDKGYYVLIERLKYNKIDADTLTFLRDTLRKFMDGNPEIQVGLPKSLKGATLEDALGKYYDLAIEALGCCDAAKYVNPYQTESNNSATWHDGTTEVEYELVYSLPELSYRCCALAELEDMGVLEGKWFENDDKDGKAALYRHILELSAQSDRFDKKTLYLLDLAARCLEPFVNGQIRFTTPYGPCSAPGTRAKKLQKMFDSFDEDLPEDTTGNTTKQQQIHPSI</sequence>
<comment type="caution">
    <text evidence="2">The sequence shown here is derived from an EMBL/GenBank/DDBJ whole genome shotgun (WGS) entry which is preliminary data.</text>
</comment>
<evidence type="ECO:0000313" key="2">
    <source>
        <dbReference type="EMBL" id="MBO8473966.1"/>
    </source>
</evidence>
<name>A0A9D9ILM3_9BACT</name>
<reference evidence="2" key="2">
    <citation type="journal article" date="2021" name="PeerJ">
        <title>Extensive microbial diversity within the chicken gut microbiome revealed by metagenomics and culture.</title>
        <authorList>
            <person name="Gilroy R."/>
            <person name="Ravi A."/>
            <person name="Getino M."/>
            <person name="Pursley I."/>
            <person name="Horton D.L."/>
            <person name="Alikhan N.F."/>
            <person name="Baker D."/>
            <person name="Gharbi K."/>
            <person name="Hall N."/>
            <person name="Watson M."/>
            <person name="Adriaenssens E.M."/>
            <person name="Foster-Nyarko E."/>
            <person name="Jarju S."/>
            <person name="Secka A."/>
            <person name="Antonio M."/>
            <person name="Oren A."/>
            <person name="Chaudhuri R.R."/>
            <person name="La Ragione R."/>
            <person name="Hildebrand F."/>
            <person name="Pallen M.J."/>
        </authorList>
    </citation>
    <scope>NUCLEOTIDE SEQUENCE</scope>
    <source>
        <strain evidence="2">B1-13419</strain>
    </source>
</reference>
<accession>A0A9D9ILM3</accession>
<dbReference type="EMBL" id="JADIMD010000022">
    <property type="protein sequence ID" value="MBO8473966.1"/>
    <property type="molecule type" value="Genomic_DNA"/>
</dbReference>
<evidence type="ECO:0000256" key="1">
    <source>
        <dbReference type="SAM" id="MobiDB-lite"/>
    </source>
</evidence>